<reference evidence="1 2" key="1">
    <citation type="submission" date="2019-03" db="EMBL/GenBank/DDBJ databases">
        <title>Genomic Encyclopedia of Type Strains, Phase IV (KMG-IV): sequencing the most valuable type-strain genomes for metagenomic binning, comparative biology and taxonomic classification.</title>
        <authorList>
            <person name="Goeker M."/>
        </authorList>
    </citation>
    <scope>NUCLEOTIDE SEQUENCE [LARGE SCALE GENOMIC DNA]</scope>
    <source>
        <strain evidence="1 2">DSM 12121</strain>
    </source>
</reference>
<dbReference type="EMBL" id="SNVV01000005">
    <property type="protein sequence ID" value="TDN53418.1"/>
    <property type="molecule type" value="Genomic_DNA"/>
</dbReference>
<name>A0A4R6E8S6_9RHOO</name>
<protein>
    <submittedName>
        <fullName evidence="1">Uncharacterized protein</fullName>
    </submittedName>
</protein>
<evidence type="ECO:0000313" key="2">
    <source>
        <dbReference type="Proteomes" id="UP000295129"/>
    </source>
</evidence>
<sequence length="331" mass="36115">MTDAPATLPVSATAADSGKFPATLTETVFRLSATVAPVPGHAALLDALRREGGPEFVPRLSRGGWFRPGRILDASGATVADDALAWLEQAWAECGEDGDVFLERHVDAGLTVTLEQGVSHYFVAPWGSGPADYLQLEIEELQEVASHRLTAITDTPATAEALLDRPADSPPPLPLGPSRYNFRRLVDIAAYLGRMAEQSGKPAPVLRFLGEWQASSAGQQTRFCDRWVLALSEHLDRYRQTRYAASPVAVQAPAWSAPATPSRGTALAQQLHEFDRAAGYGFAWYFHLLAGRRVPRNLTAEVFADLEDGLAYLPERDAALVRQWMHEPYAL</sequence>
<keyword evidence="2" id="KW-1185">Reference proteome</keyword>
<dbReference type="Proteomes" id="UP000295129">
    <property type="component" value="Unassembled WGS sequence"/>
</dbReference>
<gene>
    <name evidence="1" type="ORF">C7389_10591</name>
</gene>
<proteinExistence type="predicted"/>
<evidence type="ECO:0000313" key="1">
    <source>
        <dbReference type="EMBL" id="TDN53418.1"/>
    </source>
</evidence>
<dbReference type="RefSeq" id="WP_133590006.1">
    <property type="nucleotide sequence ID" value="NZ_SNVV01000005.1"/>
</dbReference>
<dbReference type="OrthoDB" id="9076234at2"/>
<accession>A0A4R6E8S6</accession>
<comment type="caution">
    <text evidence="1">The sequence shown here is derived from an EMBL/GenBank/DDBJ whole genome shotgun (WGS) entry which is preliminary data.</text>
</comment>
<dbReference type="AlphaFoldDB" id="A0A4R6E8S6"/>
<organism evidence="1 2">
    <name type="scientific">Azoarcus indigens</name>
    <dbReference type="NCBI Taxonomy" id="29545"/>
    <lineage>
        <taxon>Bacteria</taxon>
        <taxon>Pseudomonadati</taxon>
        <taxon>Pseudomonadota</taxon>
        <taxon>Betaproteobacteria</taxon>
        <taxon>Rhodocyclales</taxon>
        <taxon>Zoogloeaceae</taxon>
        <taxon>Azoarcus</taxon>
    </lineage>
</organism>